<dbReference type="PIRSF" id="PIRSF000524">
    <property type="entry name" value="SPT"/>
    <property type="match status" value="1"/>
</dbReference>
<dbReference type="Pfam" id="PF00266">
    <property type="entry name" value="Aminotran_5"/>
    <property type="match status" value="1"/>
</dbReference>
<feature type="domain" description="Aminotransferase class V" evidence="6">
    <location>
        <begin position="90"/>
        <end position="351"/>
    </location>
</feature>
<dbReference type="PANTHER" id="PTHR21152:SF40">
    <property type="entry name" value="ALANINE--GLYOXYLATE AMINOTRANSFERASE"/>
    <property type="match status" value="1"/>
</dbReference>
<evidence type="ECO:0000256" key="2">
    <source>
        <dbReference type="ARBA" id="ARBA00009236"/>
    </source>
</evidence>
<dbReference type="GO" id="GO:0019265">
    <property type="term" value="P:glycine biosynthetic process, by transamination of glyoxylate"/>
    <property type="evidence" value="ECO:0007669"/>
    <property type="project" value="TreeGrafter"/>
</dbReference>
<evidence type="ECO:0000256" key="5">
    <source>
        <dbReference type="PIRSR" id="PIRSR000524-50"/>
    </source>
</evidence>
<evidence type="ECO:0000256" key="4">
    <source>
        <dbReference type="PIRSR" id="PIRSR000524-1"/>
    </source>
</evidence>
<comment type="similarity">
    <text evidence="2">Belongs to the class-V pyridoxal-phosphate-dependent aminotransferase family.</text>
</comment>
<dbReference type="PANTHER" id="PTHR21152">
    <property type="entry name" value="AMINOTRANSFERASE CLASS V"/>
    <property type="match status" value="1"/>
</dbReference>
<gene>
    <name evidence="7" type="ORF">H0I76_13330</name>
</gene>
<dbReference type="FunFam" id="3.40.640.10:FF:000054">
    <property type="entry name" value="Serine--glyoxylate aminotransferase"/>
    <property type="match status" value="1"/>
</dbReference>
<organism evidence="7 8">
    <name type="scientific">Thermohalobaculum xanthum</name>
    <dbReference type="NCBI Taxonomy" id="2753746"/>
    <lineage>
        <taxon>Bacteria</taxon>
        <taxon>Pseudomonadati</taxon>
        <taxon>Pseudomonadota</taxon>
        <taxon>Alphaproteobacteria</taxon>
        <taxon>Rhodobacterales</taxon>
        <taxon>Paracoccaceae</taxon>
        <taxon>Thermohalobaculum</taxon>
    </lineage>
</organism>
<dbReference type="Gene3D" id="3.90.1150.10">
    <property type="entry name" value="Aspartate Aminotransferase, domain 1"/>
    <property type="match status" value="1"/>
</dbReference>
<evidence type="ECO:0000313" key="8">
    <source>
        <dbReference type="Proteomes" id="UP000655420"/>
    </source>
</evidence>
<protein>
    <submittedName>
        <fullName evidence="7">Aminotransferase class V-fold PLP-dependent enzyme</fullName>
    </submittedName>
</protein>
<dbReference type="Gene3D" id="3.40.640.10">
    <property type="entry name" value="Type I PLP-dependent aspartate aminotransferase-like (Major domain)"/>
    <property type="match status" value="1"/>
</dbReference>
<keyword evidence="7" id="KW-0032">Aminotransferase</keyword>
<evidence type="ECO:0000259" key="6">
    <source>
        <dbReference type="Pfam" id="PF00266"/>
    </source>
</evidence>
<comment type="cofactor">
    <cofactor evidence="1 5">
        <name>pyridoxal 5'-phosphate</name>
        <dbReference type="ChEBI" id="CHEBI:597326"/>
    </cofactor>
</comment>
<feature type="modified residue" description="N6-(pyridoxal phosphate)lysine" evidence="5">
    <location>
        <position position="218"/>
    </location>
</feature>
<feature type="binding site" evidence="4">
    <location>
        <position position="367"/>
    </location>
    <ligand>
        <name>substrate</name>
    </ligand>
</feature>
<dbReference type="SUPFAM" id="SSF53383">
    <property type="entry name" value="PLP-dependent transferases"/>
    <property type="match status" value="1"/>
</dbReference>
<dbReference type="InterPro" id="IPR015422">
    <property type="entry name" value="PyrdxlP-dep_Trfase_small"/>
</dbReference>
<dbReference type="InterPro" id="IPR015421">
    <property type="entry name" value="PyrdxlP-dep_Trfase_major"/>
</dbReference>
<comment type="caution">
    <text evidence="7">The sequence shown here is derived from an EMBL/GenBank/DDBJ whole genome shotgun (WGS) entry which is preliminary data.</text>
</comment>
<evidence type="ECO:0000313" key="7">
    <source>
        <dbReference type="EMBL" id="MBK0400174.1"/>
    </source>
</evidence>
<dbReference type="InterPro" id="IPR015424">
    <property type="entry name" value="PyrdxlP-dep_Trfase"/>
</dbReference>
<sequence length="428" mass="44911">MTLADTRLSARPRAAATATPALKHGRHFLSIPGPSVIPDRVLAAMACAMPNIYEGELVERSESILAELPSIARTTTGVPFITVSNGHGAWEMALTNTLSRGDKVLVLESGRFAVGWGEMARVMGIEVEVLNARPRRAVDPAAVETRLREDRQHEIKAVLVVQIDTASSVCNDIAAIRAAITNAGHPALFMVDCIASLGCVPFEMDAWGVDVTVAGSQKGLMVPPGLAFCWAGPRAMEACQTAGLRTGYWDWRARSAEGQHYLRYCGTPPVSHLAALREALDMIAEEGLENVWARHAALARAVRAAVAVWSTPGGIEINVTEPSERSDAVTTVLTGSIDAARLRAVCEQRAGLTLGIAFAPNEGRAFRIGHMGHLNPPMILGTLGTIEAALIGMGAPIGGSGVAAAATSIAADLGAALVPGTDAPSFNP</sequence>
<dbReference type="GO" id="GO:0004760">
    <property type="term" value="F:L-serine-pyruvate transaminase activity"/>
    <property type="evidence" value="ECO:0007669"/>
    <property type="project" value="TreeGrafter"/>
</dbReference>
<dbReference type="AlphaFoldDB" id="A0A8J7M7T6"/>
<dbReference type="RefSeq" id="WP_200610623.1">
    <property type="nucleotide sequence ID" value="NZ_JAEHHL010000008.1"/>
</dbReference>
<name>A0A8J7M7T6_9RHOB</name>
<reference evidence="7" key="1">
    <citation type="submission" date="2020-12" db="EMBL/GenBank/DDBJ databases">
        <title>Bacterial taxonomy.</title>
        <authorList>
            <person name="Pan X."/>
        </authorList>
    </citation>
    <scope>NUCLEOTIDE SEQUENCE</scope>
    <source>
        <strain evidence="7">M0105</strain>
    </source>
</reference>
<keyword evidence="7" id="KW-0808">Transferase</keyword>
<dbReference type="GO" id="GO:0008453">
    <property type="term" value="F:alanine-glyoxylate transaminase activity"/>
    <property type="evidence" value="ECO:0007669"/>
    <property type="project" value="TreeGrafter"/>
</dbReference>
<proteinExistence type="inferred from homology"/>
<dbReference type="InterPro" id="IPR000192">
    <property type="entry name" value="Aminotrans_V_dom"/>
</dbReference>
<dbReference type="InterPro" id="IPR024169">
    <property type="entry name" value="SP_NH2Trfase/AEP_transaminase"/>
</dbReference>
<keyword evidence="3 5" id="KW-0663">Pyridoxal phosphate</keyword>
<accession>A0A8J7M7T6</accession>
<dbReference type="EMBL" id="JAEHHL010000008">
    <property type="protein sequence ID" value="MBK0400174.1"/>
    <property type="molecule type" value="Genomic_DNA"/>
</dbReference>
<dbReference type="Proteomes" id="UP000655420">
    <property type="component" value="Unassembled WGS sequence"/>
</dbReference>
<evidence type="ECO:0000256" key="1">
    <source>
        <dbReference type="ARBA" id="ARBA00001933"/>
    </source>
</evidence>
<evidence type="ECO:0000256" key="3">
    <source>
        <dbReference type="ARBA" id="ARBA00022898"/>
    </source>
</evidence>
<keyword evidence="8" id="KW-1185">Reference proteome</keyword>